<proteinExistence type="inferred from homology"/>
<keyword evidence="2" id="KW-0378">Hydrolase</keyword>
<comment type="similarity">
    <text evidence="2">Belongs to the peptidase S16 family.</text>
</comment>
<dbReference type="GO" id="GO:0004176">
    <property type="term" value="F:ATP-dependent peptidase activity"/>
    <property type="evidence" value="ECO:0007669"/>
    <property type="project" value="UniProtKB-UniRule"/>
</dbReference>
<dbReference type="Pfam" id="PF05362">
    <property type="entry name" value="Lon_C"/>
    <property type="match status" value="1"/>
</dbReference>
<keyword evidence="1 2" id="KW-0645">Protease</keyword>
<feature type="domain" description="Lon proteolytic" evidence="3">
    <location>
        <begin position="337"/>
        <end position="532"/>
    </location>
</feature>
<comment type="catalytic activity">
    <reaction evidence="2">
        <text>Hydrolysis of proteins in presence of ATP.</text>
        <dbReference type="EC" id="3.4.21.53"/>
    </reaction>
</comment>
<dbReference type="PROSITE" id="PS51786">
    <property type="entry name" value="LON_PROTEOLYTIC"/>
    <property type="match status" value="1"/>
</dbReference>
<dbReference type="PANTHER" id="PTHR10046">
    <property type="entry name" value="ATP DEPENDENT LON PROTEASE FAMILY MEMBER"/>
    <property type="match status" value="1"/>
</dbReference>
<dbReference type="Gene3D" id="3.30.230.10">
    <property type="match status" value="1"/>
</dbReference>
<dbReference type="SUPFAM" id="SSF54211">
    <property type="entry name" value="Ribosomal protein S5 domain 2-like"/>
    <property type="match status" value="1"/>
</dbReference>
<dbReference type="InterPro" id="IPR046843">
    <property type="entry name" value="LonB_AAA-LID"/>
</dbReference>
<gene>
    <name evidence="4" type="ORF">NCTC10736_00809</name>
</gene>
<dbReference type="InterPro" id="IPR014721">
    <property type="entry name" value="Ribsml_uS5_D2-typ_fold_subgr"/>
</dbReference>
<evidence type="ECO:0000256" key="2">
    <source>
        <dbReference type="PROSITE-ProRule" id="PRU01122"/>
    </source>
</evidence>
<dbReference type="InterPro" id="IPR041699">
    <property type="entry name" value="AAA_32"/>
</dbReference>
<dbReference type="InterPro" id="IPR020568">
    <property type="entry name" value="Ribosomal_Su5_D2-typ_SF"/>
</dbReference>
<dbReference type="AlphaFoldDB" id="A0A379ZMI4"/>
<dbReference type="GO" id="GO:0005524">
    <property type="term" value="F:ATP binding"/>
    <property type="evidence" value="ECO:0007669"/>
    <property type="project" value="InterPro"/>
</dbReference>
<dbReference type="InterPro" id="IPR027065">
    <property type="entry name" value="Lon_Prtase"/>
</dbReference>
<dbReference type="GO" id="GO:0006508">
    <property type="term" value="P:proteolysis"/>
    <property type="evidence" value="ECO:0007669"/>
    <property type="project" value="UniProtKB-KW"/>
</dbReference>
<sequence>MVNAYMNSLLIPTSSLAPEFSLPPLSETAANLSALLLGQERAVDAFKLHHAIIDQQLYLADYPGIDRQLMIQACVNSLTALPVTYLVAHSQIDNSATFQWQLDKPLDNEKVITEKTINYRYLSGNIRRVDLIGRMQQTGTTSQYQAGALAQCHYVFICAESLWKRESLWDLVMQILTHKQYQISNTLSPIPLNCKIVLVGAGMIYSQVRTEDWQFQRHFTLLAELASEIDLIRYKESQYVAWLQAVAQSIDVTLEQSSLAPLFSYSTRLTEHQRRLSLSMLEFAQLMAQAKAYSGKTSIDANSIEHALIQANYRHNSSEEYSGQSFDDNFINLPTSGAMVGQINGLTVIDAIDYSYGEPARITASVHYGDGEVADIERKSELGGNIHAKGMMILSACLYRIFGRDAPLHLNANIVFEQSYQEIDGDSASLAEYCCLMSAIAEQPIIQSLAITGALDQFGNVQAIGGINEKIEGFFNLCERRGLTGEQGVIMPKSNTLQLNLHPKVITAVGKGLFHIYAIEHMDQAVELLMQMPAGVADEDNDFPHDSLYGLVQERLDKLAGNGEEEIGLITRLLAKLGFFRR</sequence>
<reference evidence="4 5" key="1">
    <citation type="submission" date="2018-06" db="EMBL/GenBank/DDBJ databases">
        <authorList>
            <consortium name="Pathogen Informatics"/>
            <person name="Doyle S."/>
        </authorList>
    </citation>
    <scope>NUCLEOTIDE SEQUENCE [LARGE SCALE GENOMIC DNA]</scope>
    <source>
        <strain evidence="4 5">NCTC10736</strain>
    </source>
</reference>
<evidence type="ECO:0000313" key="5">
    <source>
        <dbReference type="Proteomes" id="UP000255061"/>
    </source>
</evidence>
<dbReference type="Pfam" id="PF20436">
    <property type="entry name" value="LonB_AAA-LID"/>
    <property type="match status" value="1"/>
</dbReference>
<feature type="active site" evidence="2">
    <location>
        <position position="427"/>
    </location>
</feature>
<evidence type="ECO:0000259" key="3">
    <source>
        <dbReference type="PROSITE" id="PS51786"/>
    </source>
</evidence>
<keyword evidence="2" id="KW-0720">Serine protease</keyword>
<dbReference type="Gene3D" id="3.40.50.300">
    <property type="entry name" value="P-loop containing nucleotide triphosphate hydrolases"/>
    <property type="match status" value="1"/>
</dbReference>
<organism evidence="4 5">
    <name type="scientific">Shewanella morhuae</name>
    <dbReference type="NCBI Taxonomy" id="365591"/>
    <lineage>
        <taxon>Bacteria</taxon>
        <taxon>Pseudomonadati</taxon>
        <taxon>Pseudomonadota</taxon>
        <taxon>Gammaproteobacteria</taxon>
        <taxon>Alteromonadales</taxon>
        <taxon>Shewanellaceae</taxon>
        <taxon>Shewanella</taxon>
    </lineage>
</organism>
<accession>A0A379ZMI4</accession>
<dbReference type="Pfam" id="PF13654">
    <property type="entry name" value="AAA_32"/>
    <property type="match status" value="1"/>
</dbReference>
<feature type="active site" evidence="2">
    <location>
        <position position="470"/>
    </location>
</feature>
<dbReference type="GO" id="GO:0004252">
    <property type="term" value="F:serine-type endopeptidase activity"/>
    <property type="evidence" value="ECO:0007669"/>
    <property type="project" value="UniProtKB-UniRule"/>
</dbReference>
<dbReference type="EMBL" id="UGYV01000001">
    <property type="protein sequence ID" value="SUI64972.1"/>
    <property type="molecule type" value="Genomic_DNA"/>
</dbReference>
<evidence type="ECO:0000256" key="1">
    <source>
        <dbReference type="ARBA" id="ARBA00022670"/>
    </source>
</evidence>
<dbReference type="EC" id="3.4.21.53" evidence="2"/>
<dbReference type="InterPro" id="IPR027417">
    <property type="entry name" value="P-loop_NTPase"/>
</dbReference>
<protein>
    <recommendedName>
        <fullName evidence="2">endopeptidase La</fullName>
        <ecNumber evidence="2">3.4.21.53</ecNumber>
    </recommendedName>
</protein>
<dbReference type="InterPro" id="IPR008269">
    <property type="entry name" value="Lon_proteolytic"/>
</dbReference>
<evidence type="ECO:0000313" key="4">
    <source>
        <dbReference type="EMBL" id="SUI64972.1"/>
    </source>
</evidence>
<dbReference type="GO" id="GO:0030163">
    <property type="term" value="P:protein catabolic process"/>
    <property type="evidence" value="ECO:0007669"/>
    <property type="project" value="InterPro"/>
</dbReference>
<dbReference type="Proteomes" id="UP000255061">
    <property type="component" value="Unassembled WGS sequence"/>
</dbReference>
<name>A0A379ZMI4_9GAMM</name>